<dbReference type="EMBL" id="MU001643">
    <property type="protein sequence ID" value="KAF2478831.1"/>
    <property type="molecule type" value="Genomic_DNA"/>
</dbReference>
<dbReference type="InterPro" id="IPR053791">
    <property type="entry name" value="MFS_Tri12-like"/>
</dbReference>
<dbReference type="CDD" id="cd06179">
    <property type="entry name" value="MFS_TRI12_like"/>
    <property type="match status" value="1"/>
</dbReference>
<feature type="compositionally biased region" description="Polar residues" evidence="6">
    <location>
        <begin position="1"/>
        <end position="14"/>
    </location>
</feature>
<dbReference type="RefSeq" id="XP_033585401.1">
    <property type="nucleotide sequence ID" value="XM_033734944.1"/>
</dbReference>
<accession>A0A6A6PGH1</accession>
<evidence type="ECO:0000313" key="9">
    <source>
        <dbReference type="EMBL" id="KAF2478831.1"/>
    </source>
</evidence>
<evidence type="ECO:0000256" key="3">
    <source>
        <dbReference type="ARBA" id="ARBA00022692"/>
    </source>
</evidence>
<feature type="transmembrane region" description="Helical" evidence="7">
    <location>
        <begin position="443"/>
        <end position="465"/>
    </location>
</feature>
<evidence type="ECO:0000256" key="4">
    <source>
        <dbReference type="ARBA" id="ARBA00022989"/>
    </source>
</evidence>
<dbReference type="PANTHER" id="PTHR23501:SF109">
    <property type="entry name" value="MAJOR FACILITATOR SUPERFAMILY (MFS) PROFILE DOMAIN-CONTAINING PROTEIN-RELATED"/>
    <property type="match status" value="1"/>
</dbReference>
<dbReference type="InterPro" id="IPR020846">
    <property type="entry name" value="MFS_dom"/>
</dbReference>
<feature type="transmembrane region" description="Helical" evidence="7">
    <location>
        <begin position="385"/>
        <end position="403"/>
    </location>
</feature>
<sequence>MSTEKAGVDTTSTDVGHDHRLQPIETNDDIAPEIIGGQLANLPPGYYTSAAFIGTVLAFSLANMSNYAGYVMTFNLLGIINQELGPSNTYVWIATGYTLAASAGALVWGRLSDVFGRRYFFIGGNIMALLGSIMGAAAQNIITLVFAQVFIGLALPAQLSFSICLAELIPNKWRGYNNALLFFMAVPFSTFGPIIARNFIANTSAGWRWSYYINLIISGLATILAIVFYHPPVFEQLHTRASKLKVLKNLDYVGILLFVGGLVLFLIGLSWGGVIYPWASGHTLGTLLVGLAMLVGFFLWEIYGAKDPLLPPHFLANLPFGGIVMAAGAASAVFYPLNVFWPQQISTLWATEPLRIGWLSCILGGGTLTGQVFAGVLISHGKAKWQFVTACTTMTAFIGAMAATNRNTLHTAEALCFLGSFSLGYVENVANTLVPFTQKEKDIGASIGVLISGRTTIACIALAIYSTVQANKIAQFTQSIVVPAAENAGIKPAAIPSLLAGFSTGSFANVPGLTPKILATVTIAYQTAFSKAVQIVYLISIAFGVLAILGALISPNPDAKFTTDVSRRMHGKENTMVGEKEVV</sequence>
<feature type="transmembrane region" description="Helical" evidence="7">
    <location>
        <begin position="120"/>
        <end position="138"/>
    </location>
</feature>
<gene>
    <name evidence="9" type="ORF">BDY17DRAFT_305912</name>
</gene>
<feature type="transmembrane region" description="Helical" evidence="7">
    <location>
        <begin position="144"/>
        <end position="168"/>
    </location>
</feature>
<evidence type="ECO:0000313" key="10">
    <source>
        <dbReference type="Proteomes" id="UP000799767"/>
    </source>
</evidence>
<feature type="transmembrane region" description="Helical" evidence="7">
    <location>
        <begin position="252"/>
        <end position="278"/>
    </location>
</feature>
<dbReference type="InterPro" id="IPR036259">
    <property type="entry name" value="MFS_trans_sf"/>
</dbReference>
<dbReference type="Pfam" id="PF06609">
    <property type="entry name" value="TRI12"/>
    <property type="match status" value="1"/>
</dbReference>
<protein>
    <submittedName>
        <fullName evidence="9">Fungal trichothecene efflux pump</fullName>
    </submittedName>
</protein>
<dbReference type="GeneID" id="54475946"/>
<organism evidence="9 10">
    <name type="scientific">Neohortaea acidophila</name>
    <dbReference type="NCBI Taxonomy" id="245834"/>
    <lineage>
        <taxon>Eukaryota</taxon>
        <taxon>Fungi</taxon>
        <taxon>Dikarya</taxon>
        <taxon>Ascomycota</taxon>
        <taxon>Pezizomycotina</taxon>
        <taxon>Dothideomycetes</taxon>
        <taxon>Dothideomycetidae</taxon>
        <taxon>Mycosphaerellales</taxon>
        <taxon>Teratosphaeriaceae</taxon>
        <taxon>Neohortaea</taxon>
    </lineage>
</organism>
<comment type="subcellular location">
    <subcellularLocation>
        <location evidence="1">Membrane</location>
        <topology evidence="1">Multi-pass membrane protein</topology>
    </subcellularLocation>
</comment>
<keyword evidence="2" id="KW-0813">Transport</keyword>
<dbReference type="PANTHER" id="PTHR23501">
    <property type="entry name" value="MAJOR FACILITATOR SUPERFAMILY"/>
    <property type="match status" value="1"/>
</dbReference>
<feature type="transmembrane region" description="Helical" evidence="7">
    <location>
        <begin position="212"/>
        <end position="231"/>
    </location>
</feature>
<evidence type="ECO:0000256" key="2">
    <source>
        <dbReference type="ARBA" id="ARBA00022448"/>
    </source>
</evidence>
<feature type="region of interest" description="Disordered" evidence="6">
    <location>
        <begin position="1"/>
        <end position="20"/>
    </location>
</feature>
<keyword evidence="5 7" id="KW-0472">Membrane</keyword>
<feature type="transmembrane region" description="Helical" evidence="7">
    <location>
        <begin position="46"/>
        <end position="69"/>
    </location>
</feature>
<dbReference type="OrthoDB" id="4161376at2759"/>
<evidence type="ECO:0000256" key="5">
    <source>
        <dbReference type="ARBA" id="ARBA00023136"/>
    </source>
</evidence>
<dbReference type="SUPFAM" id="SSF103473">
    <property type="entry name" value="MFS general substrate transporter"/>
    <property type="match status" value="1"/>
</dbReference>
<dbReference type="InterPro" id="IPR010573">
    <property type="entry name" value="MFS_Str1/Tri12-like"/>
</dbReference>
<feature type="transmembrane region" description="Helical" evidence="7">
    <location>
        <begin position="315"/>
        <end position="336"/>
    </location>
</feature>
<keyword evidence="3 7" id="KW-0812">Transmembrane</keyword>
<dbReference type="GO" id="GO:0022857">
    <property type="term" value="F:transmembrane transporter activity"/>
    <property type="evidence" value="ECO:0007669"/>
    <property type="project" value="InterPro"/>
</dbReference>
<evidence type="ECO:0000256" key="7">
    <source>
        <dbReference type="SAM" id="Phobius"/>
    </source>
</evidence>
<feature type="transmembrane region" description="Helical" evidence="7">
    <location>
        <begin position="535"/>
        <end position="553"/>
    </location>
</feature>
<feature type="transmembrane region" description="Helical" evidence="7">
    <location>
        <begin position="180"/>
        <end position="200"/>
    </location>
</feature>
<reference evidence="9" key="1">
    <citation type="journal article" date="2020" name="Stud. Mycol.">
        <title>101 Dothideomycetes genomes: a test case for predicting lifestyles and emergence of pathogens.</title>
        <authorList>
            <person name="Haridas S."/>
            <person name="Albert R."/>
            <person name="Binder M."/>
            <person name="Bloem J."/>
            <person name="Labutti K."/>
            <person name="Salamov A."/>
            <person name="Andreopoulos B."/>
            <person name="Baker S."/>
            <person name="Barry K."/>
            <person name="Bills G."/>
            <person name="Bluhm B."/>
            <person name="Cannon C."/>
            <person name="Castanera R."/>
            <person name="Culley D."/>
            <person name="Daum C."/>
            <person name="Ezra D."/>
            <person name="Gonzalez J."/>
            <person name="Henrissat B."/>
            <person name="Kuo A."/>
            <person name="Liang C."/>
            <person name="Lipzen A."/>
            <person name="Lutzoni F."/>
            <person name="Magnuson J."/>
            <person name="Mondo S."/>
            <person name="Nolan M."/>
            <person name="Ohm R."/>
            <person name="Pangilinan J."/>
            <person name="Park H.-J."/>
            <person name="Ramirez L."/>
            <person name="Alfaro M."/>
            <person name="Sun H."/>
            <person name="Tritt A."/>
            <person name="Yoshinaga Y."/>
            <person name="Zwiers L.-H."/>
            <person name="Turgeon B."/>
            <person name="Goodwin S."/>
            <person name="Spatafora J."/>
            <person name="Crous P."/>
            <person name="Grigoriev I."/>
        </authorList>
    </citation>
    <scope>NUCLEOTIDE SEQUENCE</scope>
    <source>
        <strain evidence="9">CBS 113389</strain>
    </source>
</reference>
<feature type="domain" description="Major facilitator superfamily (MFS) profile" evidence="8">
    <location>
        <begin position="46"/>
        <end position="558"/>
    </location>
</feature>
<dbReference type="Proteomes" id="UP000799767">
    <property type="component" value="Unassembled WGS sequence"/>
</dbReference>
<evidence type="ECO:0000256" key="6">
    <source>
        <dbReference type="SAM" id="MobiDB-lite"/>
    </source>
</evidence>
<name>A0A6A6PGH1_9PEZI</name>
<evidence type="ECO:0000256" key="1">
    <source>
        <dbReference type="ARBA" id="ARBA00004141"/>
    </source>
</evidence>
<keyword evidence="4 7" id="KW-1133">Transmembrane helix</keyword>
<dbReference type="AlphaFoldDB" id="A0A6A6PGH1"/>
<dbReference type="PROSITE" id="PS50850">
    <property type="entry name" value="MFS"/>
    <property type="match status" value="1"/>
</dbReference>
<feature type="transmembrane region" description="Helical" evidence="7">
    <location>
        <begin position="284"/>
        <end position="303"/>
    </location>
</feature>
<feature type="transmembrane region" description="Helical" evidence="7">
    <location>
        <begin position="356"/>
        <end position="378"/>
    </location>
</feature>
<evidence type="ECO:0000259" key="8">
    <source>
        <dbReference type="PROSITE" id="PS50850"/>
    </source>
</evidence>
<dbReference type="GO" id="GO:0005886">
    <property type="term" value="C:plasma membrane"/>
    <property type="evidence" value="ECO:0007669"/>
    <property type="project" value="TreeGrafter"/>
</dbReference>
<keyword evidence="10" id="KW-1185">Reference proteome</keyword>
<dbReference type="Gene3D" id="1.20.1250.20">
    <property type="entry name" value="MFS general substrate transporter like domains"/>
    <property type="match status" value="1"/>
</dbReference>
<proteinExistence type="predicted"/>
<feature type="transmembrane region" description="Helical" evidence="7">
    <location>
        <begin position="89"/>
        <end position="108"/>
    </location>
</feature>